<dbReference type="InterPro" id="IPR050416">
    <property type="entry name" value="FAD-linked_Oxidoreductase"/>
</dbReference>
<sequence length="618" mass="69685">MLESLCQLSDPPTPEEADPTFQFFAECSASTKVLDRVPTANPPPLTSLEQDLPFGAMIYPGTLAYERGAFIGNLLYRLKTPASIVQPREIKDVVTIVNFCRTNKMPLTVKNGGHSYAGYCLNKGGIVMDMGAMIHVHINDNSTVATIQGGATWNHVYDKLLGKDKANIIIGGQCPKVGVSGFTLGGGLSPFSRSYGLGIDNVVEMTVVTADGEVVTVNDQETHPERQDLFWALRGGGGGNFGVLVEFKSKVHKLRRPDGKVVCGQLTWYLDKSLHRFGMMMDVFSKLDCPNELTIDAIWRVDKKHGRVGQMTVIYNGGRKGCDEALEPLLQFNPDGNDLKEMDWSLWVDIENGFDVKSKVFHHHASFVFDKNALNHWLVDLINKLTQEAYTRFYLTGKGDSHFLWDHIGGRAAEYKSTDTPFPWRDGVYVSTMKVKWNNEKDTSEMMDFILKCKRWLQPFTIQKKAAYLNYIDSTVDDWQHAYYGDNYPRLQEVKQKWDPNDFFRFDRSIELPNRTRRIAAIRPIPVSTGSQGVAWLLPTLDPSHFSPWVHGIRPLEHDIAHQTASERTLSLWAEYSMSISDFEGLNDDATKKEILTRIGIARAKRIQQEIEGIGPLK</sequence>
<feature type="domain" description="FAD-binding PCMH-type" evidence="6">
    <location>
        <begin position="77"/>
        <end position="254"/>
    </location>
</feature>
<dbReference type="GO" id="GO:0071949">
    <property type="term" value="F:FAD binding"/>
    <property type="evidence" value="ECO:0007669"/>
    <property type="project" value="InterPro"/>
</dbReference>
<keyword evidence="5" id="KW-0560">Oxidoreductase</keyword>
<dbReference type="InterPro" id="IPR016166">
    <property type="entry name" value="FAD-bd_PCMH"/>
</dbReference>
<dbReference type="Gene3D" id="3.40.462.20">
    <property type="match status" value="1"/>
</dbReference>
<keyword evidence="4" id="KW-0274">FAD</keyword>
<dbReference type="InterPro" id="IPR006094">
    <property type="entry name" value="Oxid_FAD_bind_N"/>
</dbReference>
<evidence type="ECO:0000256" key="4">
    <source>
        <dbReference type="ARBA" id="ARBA00022827"/>
    </source>
</evidence>
<dbReference type="InterPro" id="IPR016167">
    <property type="entry name" value="FAD-bd_PCMH_sub1"/>
</dbReference>
<dbReference type="OrthoDB" id="415825at2759"/>
<dbReference type="AlphaFoldDB" id="A0A0B7FDX8"/>
<dbReference type="STRING" id="1108050.A0A0B7FDX8"/>
<dbReference type="InterPro" id="IPR016169">
    <property type="entry name" value="FAD-bd_PCMH_sub2"/>
</dbReference>
<dbReference type="GO" id="GO:0016491">
    <property type="term" value="F:oxidoreductase activity"/>
    <property type="evidence" value="ECO:0007669"/>
    <property type="project" value="UniProtKB-KW"/>
</dbReference>
<evidence type="ECO:0000313" key="8">
    <source>
        <dbReference type="Proteomes" id="UP000059188"/>
    </source>
</evidence>
<evidence type="ECO:0000313" key="7">
    <source>
        <dbReference type="EMBL" id="CEL54437.1"/>
    </source>
</evidence>
<comment type="similarity">
    <text evidence="2">Belongs to the oxygen-dependent FAD-linked oxidoreductase family.</text>
</comment>
<comment type="cofactor">
    <cofactor evidence="1">
        <name>FAD</name>
        <dbReference type="ChEBI" id="CHEBI:57692"/>
    </cofactor>
</comment>
<evidence type="ECO:0000256" key="3">
    <source>
        <dbReference type="ARBA" id="ARBA00022630"/>
    </source>
</evidence>
<keyword evidence="8" id="KW-1185">Reference proteome</keyword>
<dbReference type="PANTHER" id="PTHR42973">
    <property type="entry name" value="BINDING OXIDOREDUCTASE, PUTATIVE (AFU_ORTHOLOGUE AFUA_1G17690)-RELATED"/>
    <property type="match status" value="1"/>
</dbReference>
<protein>
    <submittedName>
        <fullName evidence="7">Inactive tetrahydrocannabinolic acid synthase</fullName>
    </submittedName>
</protein>
<dbReference type="SUPFAM" id="SSF56176">
    <property type="entry name" value="FAD-binding/transporter-associated domain-like"/>
    <property type="match status" value="1"/>
</dbReference>
<dbReference type="PANTHER" id="PTHR42973:SF39">
    <property type="entry name" value="FAD-BINDING PCMH-TYPE DOMAIN-CONTAINING PROTEIN"/>
    <property type="match status" value="1"/>
</dbReference>
<dbReference type="Pfam" id="PF01565">
    <property type="entry name" value="FAD_binding_4"/>
    <property type="match status" value="1"/>
</dbReference>
<dbReference type="Proteomes" id="UP000059188">
    <property type="component" value="Unassembled WGS sequence"/>
</dbReference>
<accession>A0A0B7FDX8</accession>
<proteinExistence type="inferred from homology"/>
<gene>
    <name evidence="7" type="ORF">RSOLAG1IB_11684</name>
</gene>
<evidence type="ECO:0000256" key="2">
    <source>
        <dbReference type="ARBA" id="ARBA00005466"/>
    </source>
</evidence>
<dbReference type="Gene3D" id="3.30.465.10">
    <property type="match status" value="1"/>
</dbReference>
<evidence type="ECO:0000259" key="6">
    <source>
        <dbReference type="PROSITE" id="PS51387"/>
    </source>
</evidence>
<evidence type="ECO:0000256" key="1">
    <source>
        <dbReference type="ARBA" id="ARBA00001974"/>
    </source>
</evidence>
<dbReference type="InterPro" id="IPR036318">
    <property type="entry name" value="FAD-bd_PCMH-like_sf"/>
</dbReference>
<dbReference type="Gene3D" id="3.30.43.10">
    <property type="entry name" value="Uridine Diphospho-n-acetylenolpyruvylglucosamine Reductase, domain 2"/>
    <property type="match status" value="1"/>
</dbReference>
<dbReference type="EMBL" id="LN679268">
    <property type="protein sequence ID" value="CEL54437.1"/>
    <property type="molecule type" value="Genomic_DNA"/>
</dbReference>
<organism evidence="7 8">
    <name type="scientific">Thanatephorus cucumeris (strain AG1-IB / isolate 7/3/14)</name>
    <name type="common">Lettuce bottom rot fungus</name>
    <name type="synonym">Rhizoctonia solani</name>
    <dbReference type="NCBI Taxonomy" id="1108050"/>
    <lineage>
        <taxon>Eukaryota</taxon>
        <taxon>Fungi</taxon>
        <taxon>Dikarya</taxon>
        <taxon>Basidiomycota</taxon>
        <taxon>Agaricomycotina</taxon>
        <taxon>Agaricomycetes</taxon>
        <taxon>Cantharellales</taxon>
        <taxon>Ceratobasidiaceae</taxon>
        <taxon>Rhizoctonia</taxon>
        <taxon>Rhizoctonia solani AG-1</taxon>
    </lineage>
</organism>
<dbReference type="Pfam" id="PF08031">
    <property type="entry name" value="BBE"/>
    <property type="match status" value="1"/>
</dbReference>
<name>A0A0B7FDX8_THACB</name>
<keyword evidence="3" id="KW-0285">Flavoprotein</keyword>
<reference evidence="7 8" key="1">
    <citation type="submission" date="2014-11" db="EMBL/GenBank/DDBJ databases">
        <authorList>
            <person name="Wibberg Daniel"/>
        </authorList>
    </citation>
    <scope>NUCLEOTIDE SEQUENCE [LARGE SCALE GENOMIC DNA]</scope>
    <source>
        <strain evidence="7">Rhizoctonia solani AG1-IB 7/3/14</strain>
    </source>
</reference>
<dbReference type="InterPro" id="IPR012951">
    <property type="entry name" value="BBE"/>
</dbReference>
<dbReference type="PROSITE" id="PS51387">
    <property type="entry name" value="FAD_PCMH"/>
    <property type="match status" value="1"/>
</dbReference>
<evidence type="ECO:0000256" key="5">
    <source>
        <dbReference type="ARBA" id="ARBA00023002"/>
    </source>
</evidence>